<evidence type="ECO:0000313" key="2">
    <source>
        <dbReference type="Proteomes" id="UP000515406"/>
    </source>
</evidence>
<proteinExistence type="predicted"/>
<organism evidence="1 2">
    <name type="scientific">Xanthomonas hortorum pv. vitians</name>
    <dbReference type="NCBI Taxonomy" id="83224"/>
    <lineage>
        <taxon>Bacteria</taxon>
        <taxon>Pseudomonadati</taxon>
        <taxon>Pseudomonadota</taxon>
        <taxon>Gammaproteobacteria</taxon>
        <taxon>Lysobacterales</taxon>
        <taxon>Lysobacteraceae</taxon>
        <taxon>Xanthomonas</taxon>
    </lineage>
</organism>
<dbReference type="EMBL" id="LR828257">
    <property type="protein sequence ID" value="CAD0352287.1"/>
    <property type="molecule type" value="Genomic_DNA"/>
</dbReference>
<evidence type="ECO:0000313" key="1">
    <source>
        <dbReference type="EMBL" id="CAD0352294.1"/>
    </source>
</evidence>
<gene>
    <name evidence="1" type="ORF">CFBP498_37370</name>
</gene>
<dbReference type="Proteomes" id="UP000515406">
    <property type="component" value="Chromosome"/>
</dbReference>
<name>A0A6V7EM37_9XANT</name>
<protein>
    <submittedName>
        <fullName evidence="1">Uncharacterized protein</fullName>
    </submittedName>
</protein>
<dbReference type="AlphaFoldDB" id="A0A6V7EM37"/>
<sequence length="72" mass="8096">MENRKSACVRLPRPIQVQAGMERSVGAGPIPESPFPIPGSYRPNNIRPGFSSWFLMSTRNCTESLPSMMRWS</sequence>
<dbReference type="EMBL" id="LR828257">
    <property type="protein sequence ID" value="CAD0352294.1"/>
    <property type="molecule type" value="Genomic_DNA"/>
</dbReference>
<reference evidence="1 2" key="1">
    <citation type="submission" date="2020-07" db="EMBL/GenBank/DDBJ databases">
        <authorList>
            <person name="Pothier F. J."/>
        </authorList>
    </citation>
    <scope>NUCLEOTIDE SEQUENCE [LARGE SCALE GENOMIC DNA]</scope>
    <source>
        <strain evidence="1 2">CFBP 498</strain>
    </source>
</reference>
<accession>A0A6V7EM37</accession>
<keyword evidence="2" id="KW-1185">Reference proteome</keyword>